<sequence length="381" mass="42300">MSSVVILGKVILKDRVLENGFLKIENGKIVHIGEKRESSTDRVDYDFSNFYISPGFIDVHIHGAVGEDFLDCDYSEIERITTFLASKGVTGFLPTIVTGPLTSMKLAVKKLERYIENQKAGARVLGMHLEGPFLNPKYKGAQPEEHILEPNIEFLEELYSPYLKLMTIAPEKDKEFKVIRYLKERNVIISAGHTDASYDVMREAVLNGLSHITHLFNGMRPLHHRDPGIVGYALVNDDVSVEVIVDGYHLSDVILKMVTKLKSKEKILLVTDAMMATGLDDGEYKLSGQKVIVKNGRAVLESGSLAGSTLTMDRAIKNMMSMTGIDIVEAVFMASYAPAKLLGIEDRKGSIDIGKDADITVFDENLNIKMTMVKGKKVFPS</sequence>
<evidence type="ECO:0000256" key="4">
    <source>
        <dbReference type="ARBA" id="ARBA00023277"/>
    </source>
</evidence>
<evidence type="ECO:0000256" key="8">
    <source>
        <dbReference type="PIRSR" id="PIRSR038994-3"/>
    </source>
</evidence>
<evidence type="ECO:0000256" key="2">
    <source>
        <dbReference type="ARBA" id="ARBA00022723"/>
    </source>
</evidence>
<dbReference type="PANTHER" id="PTHR11113">
    <property type="entry name" value="N-ACETYLGLUCOSAMINE-6-PHOSPHATE DEACETYLASE"/>
    <property type="match status" value="1"/>
</dbReference>
<dbReference type="EC" id="3.5.1.25" evidence="10"/>
<keyword evidence="3 5" id="KW-0378">Hydrolase</keyword>
<dbReference type="SUPFAM" id="SSF51338">
    <property type="entry name" value="Composite domain of metallo-dependent hydrolases"/>
    <property type="match status" value="1"/>
</dbReference>
<dbReference type="EMBL" id="DTDV01000020">
    <property type="protein sequence ID" value="HGK24380.1"/>
    <property type="molecule type" value="Genomic_DNA"/>
</dbReference>
<feature type="binding site" evidence="7">
    <location>
        <position position="141"/>
    </location>
    <ligand>
        <name>substrate</name>
    </ligand>
</feature>
<dbReference type="InterPro" id="IPR011059">
    <property type="entry name" value="Metal-dep_hydrolase_composite"/>
</dbReference>
<feature type="binding site" evidence="7">
    <location>
        <begin position="305"/>
        <end position="307"/>
    </location>
    <ligand>
        <name>substrate</name>
    </ligand>
</feature>
<comment type="similarity">
    <text evidence="1 5">Belongs to the metallo-dependent hydrolases superfamily. NagA family.</text>
</comment>
<evidence type="ECO:0000313" key="10">
    <source>
        <dbReference type="EMBL" id="HGK24380.1"/>
    </source>
</evidence>
<dbReference type="Pfam" id="PF01979">
    <property type="entry name" value="Amidohydro_1"/>
    <property type="match status" value="1"/>
</dbReference>
<evidence type="ECO:0000256" key="5">
    <source>
        <dbReference type="PIRNR" id="PIRNR038994"/>
    </source>
</evidence>
<dbReference type="NCBIfam" id="TIGR00221">
    <property type="entry name" value="nagA"/>
    <property type="match status" value="1"/>
</dbReference>
<gene>
    <name evidence="10" type="primary">nagA</name>
    <name evidence="10" type="ORF">ENU78_08145</name>
</gene>
<name>A0A7C3KR61_DICTH</name>
<dbReference type="PIRSF" id="PIRSF038994">
    <property type="entry name" value="NagA"/>
    <property type="match status" value="1"/>
</dbReference>
<dbReference type="Gene3D" id="3.20.20.140">
    <property type="entry name" value="Metal-dependent hydrolases"/>
    <property type="match status" value="1"/>
</dbReference>
<dbReference type="GO" id="GO:0006046">
    <property type="term" value="P:N-acetylglucosamine catabolic process"/>
    <property type="evidence" value="ECO:0007669"/>
    <property type="project" value="TreeGrafter"/>
</dbReference>
<dbReference type="GO" id="GO:0008448">
    <property type="term" value="F:N-acetylglucosamine-6-phosphate deacetylase activity"/>
    <property type="evidence" value="ECO:0007669"/>
    <property type="project" value="UniProtKB-EC"/>
</dbReference>
<feature type="binding site" evidence="7">
    <location>
        <position position="249"/>
    </location>
    <ligand>
        <name>substrate</name>
    </ligand>
</feature>
<dbReference type="InterPro" id="IPR006680">
    <property type="entry name" value="Amidohydro-rel"/>
</dbReference>
<feature type="binding site" evidence="8">
    <location>
        <position position="214"/>
    </location>
    <ligand>
        <name>Zn(2+)</name>
        <dbReference type="ChEBI" id="CHEBI:29105"/>
    </ligand>
</feature>
<feature type="binding site" evidence="7">
    <location>
        <begin position="217"/>
        <end position="218"/>
    </location>
    <ligand>
        <name>substrate</name>
    </ligand>
</feature>
<organism evidence="10">
    <name type="scientific">Dictyoglomus thermophilum</name>
    <dbReference type="NCBI Taxonomy" id="14"/>
    <lineage>
        <taxon>Bacteria</taxon>
        <taxon>Pseudomonadati</taxon>
        <taxon>Dictyoglomota</taxon>
        <taxon>Dictyoglomia</taxon>
        <taxon>Dictyoglomales</taxon>
        <taxon>Dictyoglomaceae</taxon>
        <taxon>Dictyoglomus</taxon>
    </lineage>
</organism>
<dbReference type="PANTHER" id="PTHR11113:SF14">
    <property type="entry name" value="N-ACETYLGLUCOSAMINE-6-PHOSPHATE DEACETYLASE"/>
    <property type="match status" value="1"/>
</dbReference>
<evidence type="ECO:0000256" key="1">
    <source>
        <dbReference type="ARBA" id="ARBA00010716"/>
    </source>
</evidence>
<comment type="cofactor">
    <cofactor evidence="8">
        <name>a divalent metal cation</name>
        <dbReference type="ChEBI" id="CHEBI:60240"/>
    </cofactor>
    <text evidence="8">Binds 1 divalent metal cation per subunit.</text>
</comment>
<dbReference type="Gene3D" id="2.30.40.10">
    <property type="entry name" value="Urease, subunit C, domain 1"/>
    <property type="match status" value="1"/>
</dbReference>
<feature type="active site" description="Proton donor/acceptor" evidence="6">
    <location>
        <position position="272"/>
    </location>
</feature>
<evidence type="ECO:0000259" key="9">
    <source>
        <dbReference type="Pfam" id="PF01979"/>
    </source>
</evidence>
<evidence type="ECO:0000256" key="3">
    <source>
        <dbReference type="ARBA" id="ARBA00022801"/>
    </source>
</evidence>
<dbReference type="AlphaFoldDB" id="A0A7C3KR61"/>
<feature type="binding site" evidence="7">
    <location>
        <position position="225"/>
    </location>
    <ligand>
        <name>substrate</name>
    </ligand>
</feature>
<dbReference type="GO" id="GO:0046872">
    <property type="term" value="F:metal ion binding"/>
    <property type="evidence" value="ECO:0007669"/>
    <property type="project" value="UniProtKB-KW"/>
</dbReference>
<dbReference type="CDD" id="cd00854">
    <property type="entry name" value="NagA"/>
    <property type="match status" value="1"/>
</dbReference>
<evidence type="ECO:0000256" key="6">
    <source>
        <dbReference type="PIRSR" id="PIRSR038994-1"/>
    </source>
</evidence>
<reference evidence="10" key="1">
    <citation type="journal article" date="2020" name="mSystems">
        <title>Genome- and Community-Level Interaction Insights into Carbon Utilization and Element Cycling Functions of Hydrothermarchaeota in Hydrothermal Sediment.</title>
        <authorList>
            <person name="Zhou Z."/>
            <person name="Liu Y."/>
            <person name="Xu W."/>
            <person name="Pan J."/>
            <person name="Luo Z.H."/>
            <person name="Li M."/>
        </authorList>
    </citation>
    <scope>NUCLEOTIDE SEQUENCE [LARGE SCALE GENOMIC DNA]</scope>
    <source>
        <strain evidence="10">SpSt-70</strain>
    </source>
</reference>
<protein>
    <submittedName>
        <fullName evidence="10">N-acetylglucosamine-6-phosphate deacetylase</fullName>
        <ecNumber evidence="10">3.5.1.25</ecNumber>
    </submittedName>
</protein>
<accession>A0A7C3KR61</accession>
<dbReference type="InterPro" id="IPR032466">
    <property type="entry name" value="Metal_Hydrolase"/>
</dbReference>
<proteinExistence type="inferred from homology"/>
<feature type="binding site" evidence="8">
    <location>
        <position position="130"/>
    </location>
    <ligand>
        <name>Zn(2+)</name>
        <dbReference type="ChEBI" id="CHEBI:29105"/>
    </ligand>
</feature>
<dbReference type="InterPro" id="IPR003764">
    <property type="entry name" value="GlcNAc_6-P_deAcase"/>
</dbReference>
<dbReference type="FunFam" id="3.20.20.140:FF:000004">
    <property type="entry name" value="N-acetylglucosamine-6-phosphate deacetylase"/>
    <property type="match status" value="1"/>
</dbReference>
<feature type="binding site" evidence="8">
    <location>
        <position position="193"/>
    </location>
    <ligand>
        <name>Zn(2+)</name>
        <dbReference type="ChEBI" id="CHEBI:29105"/>
    </ligand>
</feature>
<feature type="domain" description="Amidohydrolase-related" evidence="9">
    <location>
        <begin position="51"/>
        <end position="378"/>
    </location>
</feature>
<dbReference type="SUPFAM" id="SSF51556">
    <property type="entry name" value="Metallo-dependent hydrolases"/>
    <property type="match status" value="1"/>
</dbReference>
<keyword evidence="4 5" id="KW-0119">Carbohydrate metabolism</keyword>
<keyword evidence="2 8" id="KW-0479">Metal-binding</keyword>
<evidence type="ECO:0000256" key="7">
    <source>
        <dbReference type="PIRSR" id="PIRSR038994-2"/>
    </source>
</evidence>
<comment type="caution">
    <text evidence="10">The sequence shown here is derived from an EMBL/GenBank/DDBJ whole genome shotgun (WGS) entry which is preliminary data.</text>
</comment>